<keyword evidence="2" id="KW-1185">Reference proteome</keyword>
<proteinExistence type="predicted"/>
<sequence length="161" mass="18152">MLTFEEKLAIADSFPELERRPVSLGRINYHYEQSAYEKKTVVYHLHPNGNGYVYAGELPEGSGYVMDDKGYVNIRDFSAEEMKALIARSIRSLTGAGAAPSTEAEPSAEETWINAKKQKLSLKFEEEDGMWYLFAGLNLEAAFETYEEAKEYLADEGFARA</sequence>
<dbReference type="AlphaFoldDB" id="A0A841U6L2"/>
<dbReference type="RefSeq" id="WP_185137655.1">
    <property type="nucleotide sequence ID" value="NZ_BORM01000036.1"/>
</dbReference>
<evidence type="ECO:0000313" key="1">
    <source>
        <dbReference type="EMBL" id="MBB6693671.1"/>
    </source>
</evidence>
<evidence type="ECO:0000313" key="2">
    <source>
        <dbReference type="Proteomes" id="UP000553776"/>
    </source>
</evidence>
<comment type="caution">
    <text evidence="1">The sequence shown here is derived from an EMBL/GenBank/DDBJ whole genome shotgun (WGS) entry which is preliminary data.</text>
</comment>
<gene>
    <name evidence="1" type="ORF">H7B90_19945</name>
</gene>
<reference evidence="1 2" key="1">
    <citation type="submission" date="2020-08" db="EMBL/GenBank/DDBJ databases">
        <title>Cohnella phylogeny.</title>
        <authorList>
            <person name="Dunlap C."/>
        </authorList>
    </citation>
    <scope>NUCLEOTIDE SEQUENCE [LARGE SCALE GENOMIC DNA]</scope>
    <source>
        <strain evidence="1 2">DSM 25239</strain>
    </source>
</reference>
<accession>A0A841U6L2</accession>
<dbReference type="Proteomes" id="UP000553776">
    <property type="component" value="Unassembled WGS sequence"/>
</dbReference>
<protein>
    <submittedName>
        <fullName evidence="1">Uncharacterized protein</fullName>
    </submittedName>
</protein>
<name>A0A841U6L2_9BACL</name>
<dbReference type="EMBL" id="JACJVR010000077">
    <property type="protein sequence ID" value="MBB6693671.1"/>
    <property type="molecule type" value="Genomic_DNA"/>
</dbReference>
<organism evidence="1 2">
    <name type="scientific">Cohnella xylanilytica</name>
    <dbReference type="NCBI Taxonomy" id="557555"/>
    <lineage>
        <taxon>Bacteria</taxon>
        <taxon>Bacillati</taxon>
        <taxon>Bacillota</taxon>
        <taxon>Bacilli</taxon>
        <taxon>Bacillales</taxon>
        <taxon>Paenibacillaceae</taxon>
        <taxon>Cohnella</taxon>
    </lineage>
</organism>